<dbReference type="AlphaFoldDB" id="A0A0N5D6F7"/>
<protein>
    <submittedName>
        <fullName evidence="4">DUF19 domain-containing protein</fullName>
    </submittedName>
</protein>
<evidence type="ECO:0000313" key="2">
    <source>
        <dbReference type="EMBL" id="VDN06180.1"/>
    </source>
</evidence>
<feature type="transmembrane region" description="Helical" evidence="1">
    <location>
        <begin position="9"/>
        <end position="27"/>
    </location>
</feature>
<reference evidence="2 3" key="2">
    <citation type="submission" date="2018-11" db="EMBL/GenBank/DDBJ databases">
        <authorList>
            <consortium name="Pathogen Informatics"/>
        </authorList>
    </citation>
    <scope>NUCLEOTIDE SEQUENCE [LARGE SCALE GENOMIC DNA]</scope>
</reference>
<sequence length="160" mass="18047">MDILFIGRCLGLLMMVVGSVFFCYVPYGRLAVVREELENVTGTSIHYVDLLKFTLNLKTCKEALRSLWTGCSDEVQQTHRHDLLYENCQQLYGIVNHNCAEKLDIEQIDENSYVNYGCISESGQQLSILSINAGLINVTSINSRNLPGIIFKRCKIPPVV</sequence>
<keyword evidence="1" id="KW-0472">Membrane</keyword>
<reference evidence="4" key="1">
    <citation type="submission" date="2017-02" db="UniProtKB">
        <authorList>
            <consortium name="WormBaseParasite"/>
        </authorList>
    </citation>
    <scope>IDENTIFICATION</scope>
</reference>
<accession>A0A0N5D6F7</accession>
<dbReference type="Proteomes" id="UP000276776">
    <property type="component" value="Unassembled WGS sequence"/>
</dbReference>
<dbReference type="EMBL" id="UYYF01004657">
    <property type="protein sequence ID" value="VDN06180.1"/>
    <property type="molecule type" value="Genomic_DNA"/>
</dbReference>
<gene>
    <name evidence="2" type="ORF">TCLT_LOCUS8605</name>
</gene>
<keyword evidence="1" id="KW-0812">Transmembrane</keyword>
<name>A0A0N5D6F7_THECL</name>
<organism evidence="4">
    <name type="scientific">Thelazia callipaeda</name>
    <name type="common">Oriental eyeworm</name>
    <name type="synonym">Parasitic nematode</name>
    <dbReference type="NCBI Taxonomy" id="103827"/>
    <lineage>
        <taxon>Eukaryota</taxon>
        <taxon>Metazoa</taxon>
        <taxon>Ecdysozoa</taxon>
        <taxon>Nematoda</taxon>
        <taxon>Chromadorea</taxon>
        <taxon>Rhabditida</taxon>
        <taxon>Spirurina</taxon>
        <taxon>Spiruromorpha</taxon>
        <taxon>Thelazioidea</taxon>
        <taxon>Thelaziidae</taxon>
        <taxon>Thelazia</taxon>
    </lineage>
</organism>
<evidence type="ECO:0000313" key="4">
    <source>
        <dbReference type="WBParaSite" id="TCLT_0000861601-mRNA-1"/>
    </source>
</evidence>
<keyword evidence="3" id="KW-1185">Reference proteome</keyword>
<evidence type="ECO:0000313" key="3">
    <source>
        <dbReference type="Proteomes" id="UP000276776"/>
    </source>
</evidence>
<dbReference type="OrthoDB" id="5836423at2759"/>
<evidence type="ECO:0000256" key="1">
    <source>
        <dbReference type="SAM" id="Phobius"/>
    </source>
</evidence>
<dbReference type="OMA" id="QISWSTW"/>
<proteinExistence type="predicted"/>
<dbReference type="WBParaSite" id="TCLT_0000861601-mRNA-1">
    <property type="protein sequence ID" value="TCLT_0000861601-mRNA-1"/>
    <property type="gene ID" value="TCLT_0000861601"/>
</dbReference>
<keyword evidence="1" id="KW-1133">Transmembrane helix</keyword>